<evidence type="ECO:0000256" key="7">
    <source>
        <dbReference type="HAMAP-Rule" id="MF_01147"/>
    </source>
</evidence>
<proteinExistence type="inferred from homology"/>
<dbReference type="EMBL" id="CP049075">
    <property type="protein sequence ID" value="QLI05096.1"/>
    <property type="molecule type" value="Genomic_DNA"/>
</dbReference>
<dbReference type="HAMAP" id="MF_01147">
    <property type="entry name" value="Lgt"/>
    <property type="match status" value="1"/>
</dbReference>
<keyword evidence="9" id="KW-1185">Reference proteome</keyword>
<keyword evidence="4 7" id="KW-0812">Transmembrane</keyword>
<accession>A0A7H9CG78</accession>
<keyword evidence="6 7" id="KW-0472">Membrane</keyword>
<keyword evidence="2 7" id="KW-1003">Cell membrane</keyword>
<feature type="transmembrane region" description="Helical" evidence="7">
    <location>
        <begin position="187"/>
        <end position="204"/>
    </location>
</feature>
<evidence type="ECO:0000256" key="4">
    <source>
        <dbReference type="ARBA" id="ARBA00022692"/>
    </source>
</evidence>
<keyword evidence="8" id="KW-0449">Lipoprotein</keyword>
<dbReference type="Pfam" id="PF01790">
    <property type="entry name" value="LGT"/>
    <property type="match status" value="1"/>
</dbReference>
<feature type="binding site" evidence="7">
    <location>
        <position position="153"/>
    </location>
    <ligand>
        <name>a 1,2-diacyl-sn-glycero-3-phospho-(1'-sn-glycerol)</name>
        <dbReference type="ChEBI" id="CHEBI:64716"/>
    </ligand>
</feature>
<protein>
    <recommendedName>
        <fullName evidence="7">Phosphatidylglycerol--prolipoprotein diacylglyceryl transferase</fullName>
        <ecNumber evidence="7">2.5.1.145</ecNumber>
    </recommendedName>
</protein>
<comment type="pathway">
    <text evidence="7">Protein modification; lipoprotein biosynthesis (diacylglyceryl transfer).</text>
</comment>
<evidence type="ECO:0000313" key="8">
    <source>
        <dbReference type="EMBL" id="QLI05096.1"/>
    </source>
</evidence>
<comment type="similarity">
    <text evidence="1 7">Belongs to the Lgt family.</text>
</comment>
<feature type="transmembrane region" description="Helical" evidence="7">
    <location>
        <begin position="23"/>
        <end position="45"/>
    </location>
</feature>
<dbReference type="GO" id="GO:0005886">
    <property type="term" value="C:plasma membrane"/>
    <property type="evidence" value="ECO:0007669"/>
    <property type="project" value="UniProtKB-SubCell"/>
</dbReference>
<dbReference type="GO" id="GO:0042158">
    <property type="term" value="P:lipoprotein biosynthetic process"/>
    <property type="evidence" value="ECO:0007669"/>
    <property type="project" value="UniProtKB-UniRule"/>
</dbReference>
<dbReference type="PANTHER" id="PTHR30589:SF0">
    <property type="entry name" value="PHOSPHATIDYLGLYCEROL--PROLIPOPROTEIN DIACYLGLYCERYL TRANSFERASE"/>
    <property type="match status" value="1"/>
</dbReference>
<feature type="transmembrane region" description="Helical" evidence="7">
    <location>
        <begin position="110"/>
        <end position="127"/>
    </location>
</feature>
<evidence type="ECO:0000313" key="9">
    <source>
        <dbReference type="Proteomes" id="UP000509414"/>
    </source>
</evidence>
<dbReference type="Proteomes" id="UP000509414">
    <property type="component" value="Chromosome"/>
</dbReference>
<feature type="transmembrane region" description="Helical" evidence="7">
    <location>
        <begin position="216"/>
        <end position="234"/>
    </location>
</feature>
<dbReference type="GO" id="GO:0008961">
    <property type="term" value="F:phosphatidylglycerol-prolipoprotein diacylglyceryl transferase activity"/>
    <property type="evidence" value="ECO:0007669"/>
    <property type="project" value="UniProtKB-UniRule"/>
</dbReference>
<dbReference type="PROSITE" id="PS01311">
    <property type="entry name" value="LGT"/>
    <property type="match status" value="1"/>
</dbReference>
<dbReference type="UniPathway" id="UPA00664"/>
<evidence type="ECO:0000256" key="5">
    <source>
        <dbReference type="ARBA" id="ARBA00022989"/>
    </source>
</evidence>
<dbReference type="InterPro" id="IPR001640">
    <property type="entry name" value="Lgt"/>
</dbReference>
<comment type="subcellular location">
    <subcellularLocation>
        <location evidence="7">Cell membrane</location>
        <topology evidence="7">Multi-pass membrane protein</topology>
    </subcellularLocation>
</comment>
<comment type="catalytic activity">
    <reaction evidence="7">
        <text>L-cysteinyl-[prolipoprotein] + a 1,2-diacyl-sn-glycero-3-phospho-(1'-sn-glycerol) = an S-1,2-diacyl-sn-glyceryl-L-cysteinyl-[prolipoprotein] + sn-glycerol 1-phosphate + H(+)</text>
        <dbReference type="Rhea" id="RHEA:56712"/>
        <dbReference type="Rhea" id="RHEA-COMP:14679"/>
        <dbReference type="Rhea" id="RHEA-COMP:14680"/>
        <dbReference type="ChEBI" id="CHEBI:15378"/>
        <dbReference type="ChEBI" id="CHEBI:29950"/>
        <dbReference type="ChEBI" id="CHEBI:57685"/>
        <dbReference type="ChEBI" id="CHEBI:64716"/>
        <dbReference type="ChEBI" id="CHEBI:140658"/>
        <dbReference type="EC" id="2.5.1.145"/>
    </reaction>
</comment>
<comment type="function">
    <text evidence="7">Catalyzes the transfer of the diacylglyceryl group from phosphatidylglycerol to the sulfhydryl group of the N-terminal cysteine of a prolipoprotein, the first step in the formation of mature lipoproteins.</text>
</comment>
<organism evidence="8 9">
    <name type="scientific">Candidatus Campylobacter infans</name>
    <dbReference type="NCBI Taxonomy" id="2561898"/>
    <lineage>
        <taxon>Bacteria</taxon>
        <taxon>Pseudomonadati</taxon>
        <taxon>Campylobacterota</taxon>
        <taxon>Epsilonproteobacteria</taxon>
        <taxon>Campylobacterales</taxon>
        <taxon>Campylobacteraceae</taxon>
        <taxon>Campylobacter</taxon>
    </lineage>
</organism>
<dbReference type="PANTHER" id="PTHR30589">
    <property type="entry name" value="PROLIPOPROTEIN DIACYLGLYCERYL TRANSFERASE"/>
    <property type="match status" value="1"/>
</dbReference>
<keyword evidence="5 7" id="KW-1133">Transmembrane helix</keyword>
<dbReference type="NCBIfam" id="TIGR00544">
    <property type="entry name" value="lgt"/>
    <property type="match status" value="1"/>
</dbReference>
<evidence type="ECO:0000256" key="2">
    <source>
        <dbReference type="ARBA" id="ARBA00022475"/>
    </source>
</evidence>
<gene>
    <name evidence="7 8" type="primary">lgt</name>
    <name evidence="8" type="ORF">CINF_0573</name>
</gene>
<evidence type="ECO:0000256" key="6">
    <source>
        <dbReference type="ARBA" id="ARBA00023136"/>
    </source>
</evidence>
<dbReference type="RefSeq" id="WP_179975673.1">
    <property type="nucleotide sequence ID" value="NZ_CP049075.1"/>
</dbReference>
<dbReference type="AlphaFoldDB" id="A0A7H9CG78"/>
<evidence type="ECO:0000256" key="3">
    <source>
        <dbReference type="ARBA" id="ARBA00022679"/>
    </source>
</evidence>
<reference evidence="8 9" key="1">
    <citation type="submission" date="2020-02" db="EMBL/GenBank/DDBJ databases">
        <title>Complete genome sequence of the novel Campylobacter species Candidatus Campylobacter infans.</title>
        <authorList>
            <person name="Duim B."/>
            <person name="Zomer A."/>
            <person name="van der Graaf L."/>
            <person name="Wagenaar J."/>
        </authorList>
    </citation>
    <scope>NUCLEOTIDE SEQUENCE [LARGE SCALE GENOMIC DNA]</scope>
    <source>
        <strain evidence="8 9">19S00001</strain>
    </source>
</reference>
<feature type="transmembrane region" description="Helical" evidence="7">
    <location>
        <begin position="240"/>
        <end position="268"/>
    </location>
</feature>
<dbReference type="EC" id="2.5.1.145" evidence="7"/>
<sequence length="276" mass="31658">MNFWNNIYSHFDPVAFSLFGLKVHWYGLCYVLALLVALGVAKYFVRRGNLAINSNMLDNFFIWVEIGVILGARLGYIIIYDDNTSYYLTHPWQIFNPFNINGEFVGIRGMSYHGAVVGFIIATLCFAKKYKQNLMLYLDLCAISVPLGYFFGRVGNFLNQELIGRITNIQSTPWAIFVDGIARHPSQLYEAILEGLVLFILLLLYKKYKKFDGELIAIYAVLYTIARFACEYFREPDANIGFVAFGLSMGQILSIIMFAFGIWLFVWLRIKGVKLK</sequence>
<name>A0A7H9CG78_9BACT</name>
<feature type="transmembrane region" description="Helical" evidence="7">
    <location>
        <begin position="57"/>
        <end position="79"/>
    </location>
</feature>
<feature type="transmembrane region" description="Helical" evidence="7">
    <location>
        <begin position="134"/>
        <end position="152"/>
    </location>
</feature>
<evidence type="ECO:0000256" key="1">
    <source>
        <dbReference type="ARBA" id="ARBA00007150"/>
    </source>
</evidence>
<dbReference type="KEGG" id="cinf:CINF_0573"/>
<keyword evidence="3 7" id="KW-0808">Transferase</keyword>